<keyword evidence="2" id="KW-0489">Methyltransferase</keyword>
<dbReference type="GO" id="GO:0032259">
    <property type="term" value="P:methylation"/>
    <property type="evidence" value="ECO:0007669"/>
    <property type="project" value="UniProtKB-KW"/>
</dbReference>
<dbReference type="PANTHER" id="PTHR34203">
    <property type="entry name" value="METHYLTRANSFERASE, FKBM FAMILY PROTEIN"/>
    <property type="match status" value="1"/>
</dbReference>
<protein>
    <submittedName>
        <fullName evidence="2">Methyltransferase FkbM family protein</fullName>
    </submittedName>
</protein>
<dbReference type="RefSeq" id="WP_338684447.1">
    <property type="nucleotide sequence ID" value="NZ_AP024702.1"/>
</dbReference>
<dbReference type="NCBIfam" id="TIGR01444">
    <property type="entry name" value="fkbM_fam"/>
    <property type="match status" value="1"/>
</dbReference>
<dbReference type="Proteomes" id="UP001374893">
    <property type="component" value="Chromosome"/>
</dbReference>
<organism evidence="2 3">
    <name type="scientific">Haloferula helveola</name>
    <dbReference type="NCBI Taxonomy" id="490095"/>
    <lineage>
        <taxon>Bacteria</taxon>
        <taxon>Pseudomonadati</taxon>
        <taxon>Verrucomicrobiota</taxon>
        <taxon>Verrucomicrobiia</taxon>
        <taxon>Verrucomicrobiales</taxon>
        <taxon>Verrucomicrobiaceae</taxon>
        <taxon>Haloferula</taxon>
    </lineage>
</organism>
<proteinExistence type="predicted"/>
<dbReference type="InterPro" id="IPR029063">
    <property type="entry name" value="SAM-dependent_MTases_sf"/>
</dbReference>
<gene>
    <name evidence="2" type="ORF">HAHE_22240</name>
</gene>
<keyword evidence="2" id="KW-0808">Transferase</keyword>
<name>A0ABM7RG63_9BACT</name>
<sequence length="289" mass="31311">MSTAPAQSVPPGFASLALARGVVGFYRLWHGTLGLRGAGRLINHLSPRLSGLQCYPLRLPNGHIAEVDFRELSAFGWLNTMLGDDNQETPLIEAIAAHLSGDSVFWDIGANAGILSAEIARRTAIGEHHYFEPNPRIYPWAEAALSHLPQARGHPVAVSSSEGTATLFIPVNLSAFGSLEGNCRGEAIRVEVETVSGDLLVYERGLAPPSVIKIDTEGHEVEVMGGMRRLVAEYRPLVFFEHIELSDEQVRAMTPEGYRVGTLCDTTGAILDRLDRSAGHNSALVPTER</sequence>
<evidence type="ECO:0000259" key="1">
    <source>
        <dbReference type="Pfam" id="PF05050"/>
    </source>
</evidence>
<accession>A0ABM7RG63</accession>
<dbReference type="Gene3D" id="3.40.50.150">
    <property type="entry name" value="Vaccinia Virus protein VP39"/>
    <property type="match status" value="1"/>
</dbReference>
<dbReference type="Pfam" id="PF05050">
    <property type="entry name" value="Methyltransf_21"/>
    <property type="match status" value="1"/>
</dbReference>
<dbReference type="EMBL" id="AP024702">
    <property type="protein sequence ID" value="BCX48316.1"/>
    <property type="molecule type" value="Genomic_DNA"/>
</dbReference>
<dbReference type="InterPro" id="IPR052514">
    <property type="entry name" value="SAM-dependent_MTase"/>
</dbReference>
<dbReference type="InterPro" id="IPR006342">
    <property type="entry name" value="FkbM_mtfrase"/>
</dbReference>
<dbReference type="GO" id="GO:0008168">
    <property type="term" value="F:methyltransferase activity"/>
    <property type="evidence" value="ECO:0007669"/>
    <property type="project" value="UniProtKB-KW"/>
</dbReference>
<dbReference type="SUPFAM" id="SSF53335">
    <property type="entry name" value="S-adenosyl-L-methionine-dependent methyltransferases"/>
    <property type="match status" value="1"/>
</dbReference>
<feature type="domain" description="Methyltransferase FkbM" evidence="1">
    <location>
        <begin position="107"/>
        <end position="248"/>
    </location>
</feature>
<evidence type="ECO:0000313" key="2">
    <source>
        <dbReference type="EMBL" id="BCX48316.1"/>
    </source>
</evidence>
<dbReference type="PANTHER" id="PTHR34203:SF15">
    <property type="entry name" value="SLL1173 PROTEIN"/>
    <property type="match status" value="1"/>
</dbReference>
<evidence type="ECO:0000313" key="3">
    <source>
        <dbReference type="Proteomes" id="UP001374893"/>
    </source>
</evidence>
<keyword evidence="3" id="KW-1185">Reference proteome</keyword>
<reference evidence="2 3" key="1">
    <citation type="submission" date="2021-06" db="EMBL/GenBank/DDBJ databases">
        <title>Complete genome of Haloferula helveola possessing various polysaccharide degrading enzymes.</title>
        <authorList>
            <person name="Takami H."/>
            <person name="Huang C."/>
            <person name="Hamasaki K."/>
        </authorList>
    </citation>
    <scope>NUCLEOTIDE SEQUENCE [LARGE SCALE GENOMIC DNA]</scope>
    <source>
        <strain evidence="2 3">CN-1</strain>
    </source>
</reference>